<name>A0ABS3KLZ5_9PROT</name>
<dbReference type="Proteomes" id="UP001518989">
    <property type="component" value="Unassembled WGS sequence"/>
</dbReference>
<reference evidence="1 2" key="1">
    <citation type="submission" date="2020-09" db="EMBL/GenBank/DDBJ databases">
        <title>Roseomonas.</title>
        <authorList>
            <person name="Zhu W."/>
        </authorList>
    </citation>
    <scope>NUCLEOTIDE SEQUENCE [LARGE SCALE GENOMIC DNA]</scope>
    <source>
        <strain evidence="1 2">573</strain>
    </source>
</reference>
<keyword evidence="2" id="KW-1185">Reference proteome</keyword>
<gene>
    <name evidence="1" type="ORF">IAI61_05585</name>
</gene>
<proteinExistence type="predicted"/>
<organism evidence="1 2">
    <name type="scientific">Roseomonas haemaphysalidis</name>
    <dbReference type="NCBI Taxonomy" id="2768162"/>
    <lineage>
        <taxon>Bacteria</taxon>
        <taxon>Pseudomonadati</taxon>
        <taxon>Pseudomonadota</taxon>
        <taxon>Alphaproteobacteria</taxon>
        <taxon>Acetobacterales</taxon>
        <taxon>Roseomonadaceae</taxon>
        <taxon>Roseomonas</taxon>
    </lineage>
</organism>
<accession>A0ABS3KLZ5</accession>
<sequence length="47" mass="5152">MIASVAEPKLGQNLATFQPYMTMAGHVFAIFSLETGLDSEQTYEISI</sequence>
<evidence type="ECO:0000313" key="1">
    <source>
        <dbReference type="EMBL" id="MBO1078494.1"/>
    </source>
</evidence>
<protein>
    <submittedName>
        <fullName evidence="1">Uncharacterized protein</fullName>
    </submittedName>
</protein>
<dbReference type="EMBL" id="JACTNG010000002">
    <property type="protein sequence ID" value="MBO1078494.1"/>
    <property type="molecule type" value="Genomic_DNA"/>
</dbReference>
<dbReference type="RefSeq" id="WP_207415914.1">
    <property type="nucleotide sequence ID" value="NZ_CP061178.1"/>
</dbReference>
<comment type="caution">
    <text evidence="1">The sequence shown here is derived from an EMBL/GenBank/DDBJ whole genome shotgun (WGS) entry which is preliminary data.</text>
</comment>
<evidence type="ECO:0000313" key="2">
    <source>
        <dbReference type="Proteomes" id="UP001518989"/>
    </source>
</evidence>